<dbReference type="KEGG" id="rlc:K227x_14530"/>
<evidence type="ECO:0000313" key="2">
    <source>
        <dbReference type="Proteomes" id="UP000318538"/>
    </source>
</evidence>
<sequence length="69" mass="8080">MIDQPERWSTNGCGRQWDVGRKCRSFGCWSLADWHAIPPNWICDVVNEDRNLEYRVDTGLGFLKQSSDY</sequence>
<dbReference type="EMBL" id="CP036525">
    <property type="protein sequence ID" value="QDT03073.1"/>
    <property type="molecule type" value="Genomic_DNA"/>
</dbReference>
<name>A0A517N7F1_9BACT</name>
<protein>
    <submittedName>
        <fullName evidence="1">Uncharacterized protein</fullName>
    </submittedName>
</protein>
<accession>A0A517N7F1</accession>
<dbReference type="Proteomes" id="UP000318538">
    <property type="component" value="Chromosome"/>
</dbReference>
<keyword evidence="2" id="KW-1185">Reference proteome</keyword>
<organism evidence="1 2">
    <name type="scientific">Rubripirellula lacrimiformis</name>
    <dbReference type="NCBI Taxonomy" id="1930273"/>
    <lineage>
        <taxon>Bacteria</taxon>
        <taxon>Pseudomonadati</taxon>
        <taxon>Planctomycetota</taxon>
        <taxon>Planctomycetia</taxon>
        <taxon>Pirellulales</taxon>
        <taxon>Pirellulaceae</taxon>
        <taxon>Rubripirellula</taxon>
    </lineage>
</organism>
<proteinExistence type="predicted"/>
<evidence type="ECO:0000313" key="1">
    <source>
        <dbReference type="EMBL" id="QDT03073.1"/>
    </source>
</evidence>
<gene>
    <name evidence="1" type="ORF">K227x_14530</name>
</gene>
<reference evidence="1 2" key="1">
    <citation type="submission" date="2019-02" db="EMBL/GenBank/DDBJ databases">
        <title>Deep-cultivation of Planctomycetes and their phenomic and genomic characterization uncovers novel biology.</title>
        <authorList>
            <person name="Wiegand S."/>
            <person name="Jogler M."/>
            <person name="Boedeker C."/>
            <person name="Pinto D."/>
            <person name="Vollmers J."/>
            <person name="Rivas-Marin E."/>
            <person name="Kohn T."/>
            <person name="Peeters S.H."/>
            <person name="Heuer A."/>
            <person name="Rast P."/>
            <person name="Oberbeckmann S."/>
            <person name="Bunk B."/>
            <person name="Jeske O."/>
            <person name="Meyerdierks A."/>
            <person name="Storesund J.E."/>
            <person name="Kallscheuer N."/>
            <person name="Luecker S."/>
            <person name="Lage O.M."/>
            <person name="Pohl T."/>
            <person name="Merkel B.J."/>
            <person name="Hornburger P."/>
            <person name="Mueller R.-W."/>
            <person name="Bruemmer F."/>
            <person name="Labrenz M."/>
            <person name="Spormann A.M."/>
            <person name="Op den Camp H."/>
            <person name="Overmann J."/>
            <person name="Amann R."/>
            <person name="Jetten M.S.M."/>
            <person name="Mascher T."/>
            <person name="Medema M.H."/>
            <person name="Devos D.P."/>
            <person name="Kaster A.-K."/>
            <person name="Ovreas L."/>
            <person name="Rohde M."/>
            <person name="Galperin M.Y."/>
            <person name="Jogler C."/>
        </authorList>
    </citation>
    <scope>NUCLEOTIDE SEQUENCE [LARGE SCALE GENOMIC DNA]</scope>
    <source>
        <strain evidence="1 2">K22_7</strain>
    </source>
</reference>
<dbReference type="AlphaFoldDB" id="A0A517N7F1"/>